<feature type="compositionally biased region" description="Basic and acidic residues" evidence="1">
    <location>
        <begin position="48"/>
        <end position="61"/>
    </location>
</feature>
<organism evidence="2 3">
    <name type="scientific">Lithospermum erythrorhizon</name>
    <name type="common">Purple gromwell</name>
    <name type="synonym">Lithospermum officinale var. erythrorhizon</name>
    <dbReference type="NCBI Taxonomy" id="34254"/>
    <lineage>
        <taxon>Eukaryota</taxon>
        <taxon>Viridiplantae</taxon>
        <taxon>Streptophyta</taxon>
        <taxon>Embryophyta</taxon>
        <taxon>Tracheophyta</taxon>
        <taxon>Spermatophyta</taxon>
        <taxon>Magnoliopsida</taxon>
        <taxon>eudicotyledons</taxon>
        <taxon>Gunneridae</taxon>
        <taxon>Pentapetalae</taxon>
        <taxon>asterids</taxon>
        <taxon>lamiids</taxon>
        <taxon>Boraginales</taxon>
        <taxon>Boraginaceae</taxon>
        <taxon>Boraginoideae</taxon>
        <taxon>Lithospermeae</taxon>
        <taxon>Lithospermum</taxon>
    </lineage>
</organism>
<name>A0AAV3PCI1_LITER</name>
<evidence type="ECO:0000313" key="2">
    <source>
        <dbReference type="EMBL" id="GAA0149115.1"/>
    </source>
</evidence>
<sequence length="114" mass="12672">MSIVMVWMVNSMKDDISNNYMYFTIAKAIWEDCKTMYSDMENTSQIPRRNDRRDTAGDHRGFQNVGGYKCSSKGTPTTQLNKGVAGATSDILQASPSAFTGRAFLGKGTLSWQL</sequence>
<reference evidence="2 3" key="1">
    <citation type="submission" date="2024-01" db="EMBL/GenBank/DDBJ databases">
        <title>The complete chloroplast genome sequence of Lithospermum erythrorhizon: insights into the phylogenetic relationship among Boraginaceae species and the maternal lineages of purple gromwells.</title>
        <authorList>
            <person name="Okada T."/>
            <person name="Watanabe K."/>
        </authorList>
    </citation>
    <scope>NUCLEOTIDE SEQUENCE [LARGE SCALE GENOMIC DNA]</scope>
</reference>
<proteinExistence type="predicted"/>
<feature type="region of interest" description="Disordered" evidence="1">
    <location>
        <begin position="41"/>
        <end position="75"/>
    </location>
</feature>
<evidence type="ECO:0000256" key="1">
    <source>
        <dbReference type="SAM" id="MobiDB-lite"/>
    </source>
</evidence>
<dbReference type="EMBL" id="BAABME010017188">
    <property type="protein sequence ID" value="GAA0149115.1"/>
    <property type="molecule type" value="Genomic_DNA"/>
</dbReference>
<gene>
    <name evidence="2" type="ORF">LIER_36864</name>
</gene>
<accession>A0AAV3PCI1</accession>
<evidence type="ECO:0000313" key="3">
    <source>
        <dbReference type="Proteomes" id="UP001454036"/>
    </source>
</evidence>
<dbReference type="Proteomes" id="UP001454036">
    <property type="component" value="Unassembled WGS sequence"/>
</dbReference>
<dbReference type="AlphaFoldDB" id="A0AAV3PCI1"/>
<comment type="caution">
    <text evidence="2">The sequence shown here is derived from an EMBL/GenBank/DDBJ whole genome shotgun (WGS) entry which is preliminary data.</text>
</comment>
<protein>
    <submittedName>
        <fullName evidence="2">Uncharacterized protein</fullName>
    </submittedName>
</protein>
<keyword evidence="3" id="KW-1185">Reference proteome</keyword>